<dbReference type="Gene3D" id="3.30.465.10">
    <property type="match status" value="1"/>
</dbReference>
<dbReference type="InterPro" id="IPR051914">
    <property type="entry name" value="FAD-linked_OxidoTrans_Type4"/>
</dbReference>
<name>A0ABP9RGJ4_9ACTN</name>
<organism evidence="5 6">
    <name type="scientific">Rugosimonospora acidiphila</name>
    <dbReference type="NCBI Taxonomy" id="556531"/>
    <lineage>
        <taxon>Bacteria</taxon>
        <taxon>Bacillati</taxon>
        <taxon>Actinomycetota</taxon>
        <taxon>Actinomycetes</taxon>
        <taxon>Micromonosporales</taxon>
        <taxon>Micromonosporaceae</taxon>
        <taxon>Rugosimonospora</taxon>
    </lineage>
</organism>
<dbReference type="InterPro" id="IPR006094">
    <property type="entry name" value="Oxid_FAD_bind_N"/>
</dbReference>
<evidence type="ECO:0000256" key="3">
    <source>
        <dbReference type="SAM" id="MobiDB-lite"/>
    </source>
</evidence>
<dbReference type="Pfam" id="PF02913">
    <property type="entry name" value="FAD-oxidase_C"/>
    <property type="match status" value="1"/>
</dbReference>
<dbReference type="PROSITE" id="PS51387">
    <property type="entry name" value="FAD_PCMH"/>
    <property type="match status" value="1"/>
</dbReference>
<proteinExistence type="predicted"/>
<sequence length="546" mass="56550">MTLAMVAQRLRRDLGDAAVITDLATRRTYECDGLTPYRCTPGLVVLPEEASGVRAAMLACRDAGMPFSARGCDTGLSGRALPEADGVLIVTSRMRRIIEIDLRNLRAVVEPGVVNLAITREVAPGGYFYAGDPSSRRICSIGGDVAENSGGAHCVKYGFTVHHVTGLEVCTPGGELVQIGAGTAARSPGYDLTGVFVGAEGTLGIATKIAVRLLRAPEAACTILAAFDRVERAGAAVSAIIAAGIQPAAAEIMDALAIEAAEAAVHCGYPAGARALLIIELDGPAVEVEAETAAVTELCAEAFEIRTADDPARRAAIWKGRKSAFAAVGRISRDYLAQDAVIPRAALAEVLGEIDALAGAAGLRVANLFHACEGNLHPLVLYDGQLPGARERAEWVSGQILDLCVARGGSISGEHGVEVDRSATLFRMFSADDLDTMRLVRSAFDPDGLASPGKVFPAPGLCAERSPVALAPRPNAGPGRAGRDNRPGGAWGRNGAGGRHGIGEQRRIDHHGGIGDQPAIEDQGGIGDQPGFGDQPGNGESDGTPE</sequence>
<feature type="compositionally biased region" description="Gly residues" evidence="3">
    <location>
        <begin position="524"/>
        <end position="536"/>
    </location>
</feature>
<keyword evidence="6" id="KW-1185">Reference proteome</keyword>
<evidence type="ECO:0000256" key="2">
    <source>
        <dbReference type="ARBA" id="ARBA00022827"/>
    </source>
</evidence>
<keyword evidence="1" id="KW-0285">Flavoprotein</keyword>
<dbReference type="EMBL" id="BAABJQ010000001">
    <property type="protein sequence ID" value="GAA5177345.1"/>
    <property type="molecule type" value="Genomic_DNA"/>
</dbReference>
<evidence type="ECO:0000259" key="4">
    <source>
        <dbReference type="PROSITE" id="PS51387"/>
    </source>
</evidence>
<dbReference type="Pfam" id="PF01565">
    <property type="entry name" value="FAD_binding_4"/>
    <property type="match status" value="1"/>
</dbReference>
<dbReference type="PANTHER" id="PTHR42934">
    <property type="entry name" value="GLYCOLATE OXIDASE SUBUNIT GLCD"/>
    <property type="match status" value="1"/>
</dbReference>
<feature type="compositionally biased region" description="Gly residues" evidence="3">
    <location>
        <begin position="489"/>
        <end position="500"/>
    </location>
</feature>
<dbReference type="InterPro" id="IPR036318">
    <property type="entry name" value="FAD-bd_PCMH-like_sf"/>
</dbReference>
<protein>
    <submittedName>
        <fullName evidence="5">FAD-linked oxidase C-terminal domain-containing protein</fullName>
    </submittedName>
</protein>
<dbReference type="InterPro" id="IPR016169">
    <property type="entry name" value="FAD-bd_PCMH_sub2"/>
</dbReference>
<dbReference type="InterPro" id="IPR016166">
    <property type="entry name" value="FAD-bd_PCMH"/>
</dbReference>
<dbReference type="SUPFAM" id="SSF56176">
    <property type="entry name" value="FAD-binding/transporter-associated domain-like"/>
    <property type="match status" value="1"/>
</dbReference>
<evidence type="ECO:0000313" key="6">
    <source>
        <dbReference type="Proteomes" id="UP001501570"/>
    </source>
</evidence>
<dbReference type="Gene3D" id="3.30.70.2740">
    <property type="match status" value="1"/>
</dbReference>
<gene>
    <name evidence="5" type="ORF">GCM10023322_01830</name>
</gene>
<dbReference type="InterPro" id="IPR004113">
    <property type="entry name" value="FAD-bd_oxidored_4_C"/>
</dbReference>
<dbReference type="PANTHER" id="PTHR42934:SF1">
    <property type="entry name" value="GLYCOLATE OXIDASE SUBUNIT GLCD"/>
    <property type="match status" value="1"/>
</dbReference>
<dbReference type="InterPro" id="IPR016164">
    <property type="entry name" value="FAD-linked_Oxase-like_C"/>
</dbReference>
<reference evidence="6" key="1">
    <citation type="journal article" date="2019" name="Int. J. Syst. Evol. Microbiol.">
        <title>The Global Catalogue of Microorganisms (GCM) 10K type strain sequencing project: providing services to taxonomists for standard genome sequencing and annotation.</title>
        <authorList>
            <consortium name="The Broad Institute Genomics Platform"/>
            <consortium name="The Broad Institute Genome Sequencing Center for Infectious Disease"/>
            <person name="Wu L."/>
            <person name="Ma J."/>
        </authorList>
    </citation>
    <scope>NUCLEOTIDE SEQUENCE [LARGE SCALE GENOMIC DNA]</scope>
    <source>
        <strain evidence="6">JCM 18304</strain>
    </source>
</reference>
<feature type="compositionally biased region" description="Basic and acidic residues" evidence="3">
    <location>
        <begin position="501"/>
        <end position="513"/>
    </location>
</feature>
<evidence type="ECO:0000256" key="1">
    <source>
        <dbReference type="ARBA" id="ARBA00022630"/>
    </source>
</evidence>
<feature type="domain" description="FAD-binding PCMH-type" evidence="4">
    <location>
        <begin position="37"/>
        <end position="216"/>
    </location>
</feature>
<dbReference type="Proteomes" id="UP001501570">
    <property type="component" value="Unassembled WGS sequence"/>
</dbReference>
<dbReference type="SUPFAM" id="SSF55103">
    <property type="entry name" value="FAD-linked oxidases, C-terminal domain"/>
    <property type="match status" value="1"/>
</dbReference>
<keyword evidence="2" id="KW-0274">FAD</keyword>
<comment type="caution">
    <text evidence="5">The sequence shown here is derived from an EMBL/GenBank/DDBJ whole genome shotgun (WGS) entry which is preliminary data.</text>
</comment>
<feature type="region of interest" description="Disordered" evidence="3">
    <location>
        <begin position="468"/>
        <end position="546"/>
    </location>
</feature>
<evidence type="ECO:0000313" key="5">
    <source>
        <dbReference type="EMBL" id="GAA5177345.1"/>
    </source>
</evidence>
<dbReference type="RefSeq" id="WP_345625104.1">
    <property type="nucleotide sequence ID" value="NZ_BAABJQ010000001.1"/>
</dbReference>
<accession>A0ABP9RGJ4</accession>